<feature type="domain" description="Centrosome and spindle pole-associated protein 1 C-terminal" evidence="3">
    <location>
        <begin position="942"/>
        <end position="996"/>
    </location>
</feature>
<feature type="compositionally biased region" description="Basic and acidic residues" evidence="2">
    <location>
        <begin position="594"/>
        <end position="611"/>
    </location>
</feature>
<feature type="region of interest" description="Disordered" evidence="2">
    <location>
        <begin position="169"/>
        <end position="212"/>
    </location>
</feature>
<gene>
    <name evidence="4" type="primary">LOC103174456</name>
</gene>
<accession>A0A4W3GEB1</accession>
<dbReference type="InterPro" id="IPR026708">
    <property type="entry name" value="CSPP1"/>
</dbReference>
<feature type="compositionally biased region" description="Basic and acidic residues" evidence="2">
    <location>
        <begin position="200"/>
        <end position="211"/>
    </location>
</feature>
<dbReference type="GO" id="GO:0032467">
    <property type="term" value="P:positive regulation of cytokinesis"/>
    <property type="evidence" value="ECO:0007669"/>
    <property type="project" value="InterPro"/>
</dbReference>
<dbReference type="Pfam" id="PF24578">
    <property type="entry name" value="CSPP1_C"/>
    <property type="match status" value="1"/>
</dbReference>
<dbReference type="Proteomes" id="UP000314986">
    <property type="component" value="Unassembled WGS sequence"/>
</dbReference>
<evidence type="ECO:0000313" key="5">
    <source>
        <dbReference type="Proteomes" id="UP000314986"/>
    </source>
</evidence>
<dbReference type="PANTHER" id="PTHR21616:SF2">
    <property type="entry name" value="CENTROSOME AND SPINDLE POLE-ASSOCIATED PROTEIN 1"/>
    <property type="match status" value="1"/>
</dbReference>
<reference evidence="4" key="5">
    <citation type="submission" date="2025-09" db="UniProtKB">
        <authorList>
            <consortium name="Ensembl"/>
        </authorList>
    </citation>
    <scope>IDENTIFICATION</scope>
</reference>
<feature type="region of interest" description="Disordered" evidence="2">
    <location>
        <begin position="684"/>
        <end position="707"/>
    </location>
</feature>
<dbReference type="OMA" id="HRMPRDD"/>
<feature type="region of interest" description="Disordered" evidence="2">
    <location>
        <begin position="1175"/>
        <end position="1196"/>
    </location>
</feature>
<feature type="compositionally biased region" description="Basic and acidic residues" evidence="2">
    <location>
        <begin position="136"/>
        <end position="147"/>
    </location>
</feature>
<evidence type="ECO:0000256" key="1">
    <source>
        <dbReference type="SAM" id="Coils"/>
    </source>
</evidence>
<feature type="coiled-coil region" evidence="1">
    <location>
        <begin position="714"/>
        <end position="811"/>
    </location>
</feature>
<evidence type="ECO:0000256" key="2">
    <source>
        <dbReference type="SAM" id="MobiDB-lite"/>
    </source>
</evidence>
<dbReference type="AlphaFoldDB" id="A0A4W3GEB1"/>
<name>A0A4W3GEB1_CALMI</name>
<protein>
    <recommendedName>
        <fullName evidence="3">Centrosome and spindle pole-associated protein 1 C-terminal domain-containing protein</fullName>
    </recommendedName>
</protein>
<reference evidence="5" key="1">
    <citation type="journal article" date="2006" name="Science">
        <title>Ancient noncoding elements conserved in the human genome.</title>
        <authorList>
            <person name="Venkatesh B."/>
            <person name="Kirkness E.F."/>
            <person name="Loh Y.H."/>
            <person name="Halpern A.L."/>
            <person name="Lee A.P."/>
            <person name="Johnson J."/>
            <person name="Dandona N."/>
            <person name="Viswanathan L.D."/>
            <person name="Tay A."/>
            <person name="Venter J.C."/>
            <person name="Strausberg R.L."/>
            <person name="Brenner S."/>
        </authorList>
    </citation>
    <scope>NUCLEOTIDE SEQUENCE [LARGE SCALE GENOMIC DNA]</scope>
</reference>
<feature type="region of interest" description="Disordered" evidence="2">
    <location>
        <begin position="112"/>
        <end position="147"/>
    </location>
</feature>
<evidence type="ECO:0000259" key="3">
    <source>
        <dbReference type="Pfam" id="PF24578"/>
    </source>
</evidence>
<feature type="region of interest" description="Disordered" evidence="2">
    <location>
        <begin position="1053"/>
        <end position="1102"/>
    </location>
</feature>
<feature type="compositionally biased region" description="Basic and acidic residues" evidence="2">
    <location>
        <begin position="226"/>
        <end position="239"/>
    </location>
</feature>
<dbReference type="GeneID" id="103174456"/>
<dbReference type="InParanoid" id="A0A4W3GEB1"/>
<dbReference type="RefSeq" id="XP_042188031.1">
    <property type="nucleotide sequence ID" value="XM_042332097.1"/>
</dbReference>
<feature type="compositionally biased region" description="Polar residues" evidence="2">
    <location>
        <begin position="691"/>
        <end position="701"/>
    </location>
</feature>
<dbReference type="GO" id="GO:0005874">
    <property type="term" value="C:microtubule"/>
    <property type="evidence" value="ECO:0007669"/>
    <property type="project" value="InterPro"/>
</dbReference>
<feature type="region of interest" description="Disordered" evidence="2">
    <location>
        <begin position="281"/>
        <end position="309"/>
    </location>
</feature>
<dbReference type="OrthoDB" id="10044099at2759"/>
<dbReference type="GeneTree" id="ENSGT00390000015084"/>
<feature type="compositionally biased region" description="Basic and acidic residues" evidence="2">
    <location>
        <begin position="430"/>
        <end position="439"/>
    </location>
</feature>
<feature type="region of interest" description="Disordered" evidence="2">
    <location>
        <begin position="18"/>
        <end position="42"/>
    </location>
</feature>
<reference evidence="5" key="2">
    <citation type="journal article" date="2007" name="PLoS Biol.">
        <title>Survey sequencing and comparative analysis of the elephant shark (Callorhinchus milii) genome.</title>
        <authorList>
            <person name="Venkatesh B."/>
            <person name="Kirkness E.F."/>
            <person name="Loh Y.H."/>
            <person name="Halpern A.L."/>
            <person name="Lee A.P."/>
            <person name="Johnson J."/>
            <person name="Dandona N."/>
            <person name="Viswanathan L.D."/>
            <person name="Tay A."/>
            <person name="Venter J.C."/>
            <person name="Strausberg R.L."/>
            <person name="Brenner S."/>
        </authorList>
    </citation>
    <scope>NUCLEOTIDE SEQUENCE [LARGE SCALE GENOMIC DNA]</scope>
</reference>
<dbReference type="STRING" id="7868.ENSCMIP00000001207"/>
<dbReference type="GO" id="GO:0005813">
    <property type="term" value="C:centrosome"/>
    <property type="evidence" value="ECO:0007669"/>
    <property type="project" value="InterPro"/>
</dbReference>
<feature type="region of interest" description="Disordered" evidence="2">
    <location>
        <begin position="814"/>
        <end position="865"/>
    </location>
</feature>
<dbReference type="GO" id="GO:0000922">
    <property type="term" value="C:spindle pole"/>
    <property type="evidence" value="ECO:0007669"/>
    <property type="project" value="InterPro"/>
</dbReference>
<feature type="region of interest" description="Disordered" evidence="2">
    <location>
        <begin position="226"/>
        <end position="265"/>
    </location>
</feature>
<feature type="region of interest" description="Disordered" evidence="2">
    <location>
        <begin position="592"/>
        <end position="611"/>
    </location>
</feature>
<reference evidence="4" key="4">
    <citation type="submission" date="2025-08" db="UniProtKB">
        <authorList>
            <consortium name="Ensembl"/>
        </authorList>
    </citation>
    <scope>IDENTIFICATION</scope>
</reference>
<feature type="coiled-coil region" evidence="1">
    <location>
        <begin position="873"/>
        <end position="907"/>
    </location>
</feature>
<dbReference type="Ensembl" id="ENSCMIT00000001267.1">
    <property type="protein sequence ID" value="ENSCMIP00000001207.1"/>
    <property type="gene ID" value="ENSCMIG00000000809.1"/>
</dbReference>
<dbReference type="InterPro" id="IPR058191">
    <property type="entry name" value="CSPP1_C"/>
</dbReference>
<reference evidence="5" key="3">
    <citation type="journal article" date="2014" name="Nature">
        <title>Elephant shark genome provides unique insights into gnathostome evolution.</title>
        <authorList>
            <consortium name="International Elephant Shark Genome Sequencing Consortium"/>
            <person name="Venkatesh B."/>
            <person name="Lee A.P."/>
            <person name="Ravi V."/>
            <person name="Maurya A.K."/>
            <person name="Lian M.M."/>
            <person name="Swann J.B."/>
            <person name="Ohta Y."/>
            <person name="Flajnik M.F."/>
            <person name="Sutoh Y."/>
            <person name="Kasahara M."/>
            <person name="Hoon S."/>
            <person name="Gangu V."/>
            <person name="Roy S.W."/>
            <person name="Irimia M."/>
            <person name="Korzh V."/>
            <person name="Kondrychyn I."/>
            <person name="Lim Z.W."/>
            <person name="Tay B.H."/>
            <person name="Tohari S."/>
            <person name="Kong K.W."/>
            <person name="Ho S."/>
            <person name="Lorente-Galdos B."/>
            <person name="Quilez J."/>
            <person name="Marques-Bonet T."/>
            <person name="Raney B.J."/>
            <person name="Ingham P.W."/>
            <person name="Tay A."/>
            <person name="Hillier L.W."/>
            <person name="Minx P."/>
            <person name="Boehm T."/>
            <person name="Wilson R.K."/>
            <person name="Brenner S."/>
            <person name="Warren W.C."/>
        </authorList>
    </citation>
    <scope>NUCLEOTIDE SEQUENCE [LARGE SCALE GENOMIC DNA]</scope>
</reference>
<feature type="compositionally biased region" description="Polar residues" evidence="2">
    <location>
        <begin position="1175"/>
        <end position="1186"/>
    </location>
</feature>
<keyword evidence="5" id="KW-1185">Reference proteome</keyword>
<feature type="compositionally biased region" description="Polar residues" evidence="2">
    <location>
        <begin position="1091"/>
        <end position="1101"/>
    </location>
</feature>
<evidence type="ECO:0000313" key="4">
    <source>
        <dbReference type="Ensembl" id="ENSCMIP00000001207.1"/>
    </source>
</evidence>
<proteinExistence type="predicted"/>
<dbReference type="PANTHER" id="PTHR21616">
    <property type="entry name" value="CENTROSOME SPINDLE POLE ASSOCIATED PROTEIN"/>
    <property type="match status" value="1"/>
</dbReference>
<feature type="compositionally biased region" description="Basic and acidic residues" evidence="2">
    <location>
        <begin position="176"/>
        <end position="192"/>
    </location>
</feature>
<keyword evidence="1" id="KW-0175">Coiled coil</keyword>
<sequence>MADELERFLEEQKFRLEQDKAELERDPPYMEMRTRTSEIHPDTYRATDSIAKENILLKGNPMKGNLQTRGGSEENYGLSLPLGLEYDKKKEKLKEELRQDYRRYMAEDATKVKRKKNMRATGELDPSTENLSLPISDRKSAKDRLRTERNKEYNQFLKELDEYEKVRRNARGVPKYGKENNEEPLDDFRVQDESYLVSRPPREPVPSRKDAYTSMEAYEELLNRKREEEGRYRGLDHPKFGQRRNIQTQTDRRSDDYQSYLPDIGNFVQKPKNEYRLYRERREQEPLFIEEDREDQSRRPVSAKPRPSINEIYDSKRERSKSATVRDDGIFGTGLLLGNGERESAHRRRREKYRQELLEQISEQQKNRKREKDLELNVAASGAVDPEKEPDRIRQFGAVTRHHDIRRRDVLYDPGEGPPAGLPSSGARSFGEEREPPEHPRVAFHNPAIDNGGPSGLHNGMWNSLGTIMTPRLAAMPPPPPPMLAQHYQTPYDNAYYYYGARNPLDPNLAYYAPGVMGVQPLSFVSPPNGLPVQPYQQMPAQPYQQTSSRDNPFMTSVPNSTVANRAVGFLPEQTSTRSKENVQSYQNYLKQQMQDREDRKRREKEETEKCDARLEQEMRIYNPWGRGGGGAPLRDTEGNLLTDLKKMHQQNEGAYRDYPQQDARALAKRDENLEASQNKNQGCALGNVSHFPQGNMLNDGQSEKQFREQEKYKDFLRLQIEEKRRKVEEEREKRKLEELQEEKRLAEQRACIAKELEEEQEKKRRKEEEQRVKNEEIIRLAEERRQEAERKRKEEEKKQDEVIRQQLEREETAWIEKERRPSPPIPTVKKKQENQRSPSVDSRESVLDRPQTIPHSPPVPARRNQLRAYEDKKDIISELSTLRRQLRSEERRLEGQLQNVDKEEDLFSVSKRREKYPDIFDLARQRIQAPVRRPSSKDSLNLQNIRDFNDLKYRDSATRAEVRQRYPDPPNDNNTLEIQQEALLREQRKNLDRMRRKETAESFVPAANLHNMGLTREPMREPSEDWLKNSLLESDSAFLGSHGETFPLQAYTEPTWPETRARDRRRRNKERLDFNSDSPIAMHPTHRADSTSLHSGSTMHLDQVRARNEQRIKNLDNLQQPDIVTLEDADDILKQFLSQNKERPTSIDTVATDPWLRPGTSETLRKFMDEHTQNVRPPSVNTSAFNWHGHSTAHG</sequence>
<organism evidence="4 5">
    <name type="scientific">Callorhinchus milii</name>
    <name type="common">Ghost shark</name>
    <dbReference type="NCBI Taxonomy" id="7868"/>
    <lineage>
        <taxon>Eukaryota</taxon>
        <taxon>Metazoa</taxon>
        <taxon>Chordata</taxon>
        <taxon>Craniata</taxon>
        <taxon>Vertebrata</taxon>
        <taxon>Chondrichthyes</taxon>
        <taxon>Holocephali</taxon>
        <taxon>Chimaeriformes</taxon>
        <taxon>Callorhinchidae</taxon>
        <taxon>Callorhinchus</taxon>
    </lineage>
</organism>
<feature type="region of interest" description="Disordered" evidence="2">
    <location>
        <begin position="411"/>
        <end position="439"/>
    </location>
</feature>